<gene>
    <name evidence="2" type="ORF">B0I36DRAFT_64643</name>
</gene>
<dbReference type="GeneID" id="70192696"/>
<feature type="region of interest" description="Disordered" evidence="1">
    <location>
        <begin position="87"/>
        <end position="193"/>
    </location>
</feature>
<dbReference type="Proteomes" id="UP000756346">
    <property type="component" value="Unassembled WGS sequence"/>
</dbReference>
<feature type="compositionally biased region" description="Polar residues" evidence="1">
    <location>
        <begin position="121"/>
        <end position="140"/>
    </location>
</feature>
<feature type="region of interest" description="Disordered" evidence="1">
    <location>
        <begin position="343"/>
        <end position="391"/>
    </location>
</feature>
<feature type="compositionally biased region" description="Acidic residues" evidence="1">
    <location>
        <begin position="522"/>
        <end position="533"/>
    </location>
</feature>
<organism evidence="2 3">
    <name type="scientific">Microdochium trichocladiopsis</name>
    <dbReference type="NCBI Taxonomy" id="1682393"/>
    <lineage>
        <taxon>Eukaryota</taxon>
        <taxon>Fungi</taxon>
        <taxon>Dikarya</taxon>
        <taxon>Ascomycota</taxon>
        <taxon>Pezizomycotina</taxon>
        <taxon>Sordariomycetes</taxon>
        <taxon>Xylariomycetidae</taxon>
        <taxon>Xylariales</taxon>
        <taxon>Microdochiaceae</taxon>
        <taxon>Microdochium</taxon>
    </lineage>
</organism>
<dbReference type="AlphaFoldDB" id="A0A9P8YDH7"/>
<dbReference type="RefSeq" id="XP_046016459.1">
    <property type="nucleotide sequence ID" value="XM_046163150.1"/>
</dbReference>
<dbReference type="OrthoDB" id="4174342at2759"/>
<name>A0A9P8YDH7_9PEZI</name>
<feature type="compositionally biased region" description="Polar residues" evidence="1">
    <location>
        <begin position="285"/>
        <end position="304"/>
    </location>
</feature>
<evidence type="ECO:0000256" key="1">
    <source>
        <dbReference type="SAM" id="MobiDB-lite"/>
    </source>
</evidence>
<accession>A0A9P8YDH7</accession>
<feature type="compositionally biased region" description="Low complexity" evidence="1">
    <location>
        <begin position="1"/>
        <end position="22"/>
    </location>
</feature>
<feature type="region of interest" description="Disordered" evidence="1">
    <location>
        <begin position="210"/>
        <end position="304"/>
    </location>
</feature>
<feature type="region of interest" description="Disordered" evidence="1">
    <location>
        <begin position="1"/>
        <end position="25"/>
    </location>
</feature>
<evidence type="ECO:0000313" key="3">
    <source>
        <dbReference type="Proteomes" id="UP000756346"/>
    </source>
</evidence>
<evidence type="ECO:0000313" key="2">
    <source>
        <dbReference type="EMBL" id="KAH7037338.1"/>
    </source>
</evidence>
<protein>
    <submittedName>
        <fullName evidence="2">Uncharacterized protein</fullName>
    </submittedName>
</protein>
<feature type="compositionally biased region" description="Low complexity" evidence="1">
    <location>
        <begin position="488"/>
        <end position="505"/>
    </location>
</feature>
<sequence length="571" mass="61238">MMGYSTTMSPESSSSTYPDRPILPLPKRRLRERLSAAVAESIKYPPAPQTTTPLFVYPYSSRDDNGTHSLGAAKNFVPWRGLESRAFVGGETRDDTPISQQRRSLPVRPAPEMANLGLRGQQRSLSSRHIPQAPPSTASSADGYDSFENSNNKKKRKIPTAGESILNGAHPLGDPGALGVPSPPTTSDEGSSEIAAAATAAYYQAGTAAVNGAGISGPGRGRYGRVRNGRSPLRVLSDPNSVWPGRAPKPKTAGQLPSSPPGENVGIISSAIASAEKNPRPHGQENVSLLQSKPYTVARNTPSAPTQFTFTFDSSSSVSWPGADLALDFPGYHHSIPRGMAGDNRDVYNNRNAQAPPMAGGAFSGGHGATKQGNNGHGKGPPSPNALPRKTKKRGNSLLLAARRRKQQTEDQNYHHPPAPEDIWMCEFCEYESIFGEAPTALIRQYEIKDRKRRREEAERRRLLEKAKMKSRKGKKPSKNPAKTNSNPSDQAAANTSAAQPTAKAPQDGTLDGVHEEYENGYYEDDVHDDDLPPLESFSQNPAQHRHAANVLGDGGGGLSGAMPQPLQTSA</sequence>
<feature type="compositionally biased region" description="Basic residues" evidence="1">
    <location>
        <begin position="469"/>
        <end position="478"/>
    </location>
</feature>
<proteinExistence type="predicted"/>
<reference evidence="2" key="1">
    <citation type="journal article" date="2021" name="Nat. Commun.">
        <title>Genetic determinants of endophytism in the Arabidopsis root mycobiome.</title>
        <authorList>
            <person name="Mesny F."/>
            <person name="Miyauchi S."/>
            <person name="Thiergart T."/>
            <person name="Pickel B."/>
            <person name="Atanasova L."/>
            <person name="Karlsson M."/>
            <person name="Huettel B."/>
            <person name="Barry K.W."/>
            <person name="Haridas S."/>
            <person name="Chen C."/>
            <person name="Bauer D."/>
            <person name="Andreopoulos W."/>
            <person name="Pangilinan J."/>
            <person name="LaButti K."/>
            <person name="Riley R."/>
            <person name="Lipzen A."/>
            <person name="Clum A."/>
            <person name="Drula E."/>
            <person name="Henrissat B."/>
            <person name="Kohler A."/>
            <person name="Grigoriev I.V."/>
            <person name="Martin F.M."/>
            <person name="Hacquard S."/>
        </authorList>
    </citation>
    <scope>NUCLEOTIDE SEQUENCE</scope>
    <source>
        <strain evidence="2">MPI-CAGE-CH-0230</strain>
    </source>
</reference>
<dbReference type="EMBL" id="JAGTJQ010000002">
    <property type="protein sequence ID" value="KAH7037338.1"/>
    <property type="molecule type" value="Genomic_DNA"/>
</dbReference>
<comment type="caution">
    <text evidence="2">The sequence shown here is derived from an EMBL/GenBank/DDBJ whole genome shotgun (WGS) entry which is preliminary data.</text>
</comment>
<keyword evidence="3" id="KW-1185">Reference proteome</keyword>
<feature type="region of interest" description="Disordered" evidence="1">
    <location>
        <begin position="464"/>
        <end position="571"/>
    </location>
</feature>